<dbReference type="Proteomes" id="UP000308365">
    <property type="component" value="Unassembled WGS sequence"/>
</dbReference>
<sequence length="99" mass="10545">MLLPGKLSSSLASRSSYIYSLQNDGNAMLSVIRTTNGESSLSEMHSGSHRVEACGRLSFHSFGKEDLGFPAIHVHQFVGAQLSTTCGGRLLSAEPMSNS</sequence>
<reference evidence="2" key="1">
    <citation type="journal article" date="2019" name="IScience">
        <title>Narwhal Genome Reveals Long-Term Low Genetic Diversity despite Current Large Abundance Size.</title>
        <authorList>
            <person name="Westbury M.V."/>
            <person name="Petersen B."/>
            <person name="Garde E."/>
            <person name="Heide-Jorgensen M.P."/>
            <person name="Lorenzen E.D."/>
        </authorList>
    </citation>
    <scope>NUCLEOTIDE SEQUENCE [LARGE SCALE GENOMIC DNA]</scope>
</reference>
<name>A0A4U1F6S2_MONMO</name>
<comment type="caution">
    <text evidence="1">The sequence shown here is derived from an EMBL/GenBank/DDBJ whole genome shotgun (WGS) entry which is preliminary data.</text>
</comment>
<proteinExistence type="predicted"/>
<evidence type="ECO:0000313" key="2">
    <source>
        <dbReference type="Proteomes" id="UP000308365"/>
    </source>
</evidence>
<dbReference type="AlphaFoldDB" id="A0A4U1F6S2"/>
<accession>A0A4U1F6S2</accession>
<evidence type="ECO:0000313" key="1">
    <source>
        <dbReference type="EMBL" id="TKC44807.1"/>
    </source>
</evidence>
<gene>
    <name evidence="1" type="ORF">EI555_006832</name>
</gene>
<protein>
    <submittedName>
        <fullName evidence="1">Uncharacterized protein</fullName>
    </submittedName>
</protein>
<dbReference type="EMBL" id="RWIC01000369">
    <property type="protein sequence ID" value="TKC44807.1"/>
    <property type="molecule type" value="Genomic_DNA"/>
</dbReference>
<organism evidence="1 2">
    <name type="scientific">Monodon monoceros</name>
    <name type="common">Narwhal</name>
    <name type="synonym">Ceratodon monodon</name>
    <dbReference type="NCBI Taxonomy" id="40151"/>
    <lineage>
        <taxon>Eukaryota</taxon>
        <taxon>Metazoa</taxon>
        <taxon>Chordata</taxon>
        <taxon>Craniata</taxon>
        <taxon>Vertebrata</taxon>
        <taxon>Euteleostomi</taxon>
        <taxon>Mammalia</taxon>
        <taxon>Eutheria</taxon>
        <taxon>Laurasiatheria</taxon>
        <taxon>Artiodactyla</taxon>
        <taxon>Whippomorpha</taxon>
        <taxon>Cetacea</taxon>
        <taxon>Odontoceti</taxon>
        <taxon>Monodontidae</taxon>
        <taxon>Monodon</taxon>
    </lineage>
</organism>